<dbReference type="InterPro" id="IPR005119">
    <property type="entry name" value="LysR_subst-bd"/>
</dbReference>
<dbReference type="EMBL" id="BMFY01000008">
    <property type="protein sequence ID" value="GGA17142.1"/>
    <property type="molecule type" value="Genomic_DNA"/>
</dbReference>
<dbReference type="GO" id="GO:0006355">
    <property type="term" value="P:regulation of DNA-templated transcription"/>
    <property type="evidence" value="ECO:0007669"/>
    <property type="project" value="TreeGrafter"/>
</dbReference>
<dbReference type="Gene3D" id="3.40.190.290">
    <property type="match status" value="1"/>
</dbReference>
<comment type="caution">
    <text evidence="2">The sequence shown here is derived from an EMBL/GenBank/DDBJ whole genome shotgun (WGS) entry which is preliminary data.</text>
</comment>
<dbReference type="SUPFAM" id="SSF53850">
    <property type="entry name" value="Periplasmic binding protein-like II"/>
    <property type="match status" value="1"/>
</dbReference>
<evidence type="ECO:0000259" key="1">
    <source>
        <dbReference type="Pfam" id="PF03466"/>
    </source>
</evidence>
<reference evidence="2" key="2">
    <citation type="submission" date="2020-09" db="EMBL/GenBank/DDBJ databases">
        <authorList>
            <person name="Sun Q."/>
            <person name="Zhou Y."/>
        </authorList>
    </citation>
    <scope>NUCLEOTIDE SEQUENCE</scope>
    <source>
        <strain evidence="2">CGMCC 1.12785</strain>
    </source>
</reference>
<dbReference type="AlphaFoldDB" id="A0A8J2TYX2"/>
<proteinExistence type="predicted"/>
<dbReference type="PANTHER" id="PTHR30419:SF8">
    <property type="entry name" value="NITROGEN ASSIMILATION TRANSCRIPTIONAL ACTIVATOR-RELATED"/>
    <property type="match status" value="1"/>
</dbReference>
<evidence type="ECO:0000313" key="3">
    <source>
        <dbReference type="Proteomes" id="UP000616114"/>
    </source>
</evidence>
<accession>A0A8J2TYX2</accession>
<dbReference type="PANTHER" id="PTHR30419">
    <property type="entry name" value="HTH-TYPE TRANSCRIPTIONAL REGULATOR YBHD"/>
    <property type="match status" value="1"/>
</dbReference>
<keyword evidence="3" id="KW-1185">Reference proteome</keyword>
<dbReference type="CDD" id="cd05466">
    <property type="entry name" value="PBP2_LTTR_substrate"/>
    <property type="match status" value="1"/>
</dbReference>
<dbReference type="InterPro" id="IPR050950">
    <property type="entry name" value="HTH-type_LysR_regulators"/>
</dbReference>
<dbReference type="Proteomes" id="UP000616114">
    <property type="component" value="Unassembled WGS sequence"/>
</dbReference>
<gene>
    <name evidence="2" type="ORF">GCM10011333_20280</name>
</gene>
<reference evidence="2" key="1">
    <citation type="journal article" date="2014" name="Int. J. Syst. Evol. Microbiol.">
        <title>Complete genome sequence of Corynebacterium casei LMG S-19264T (=DSM 44701T), isolated from a smear-ripened cheese.</title>
        <authorList>
            <consortium name="US DOE Joint Genome Institute (JGI-PGF)"/>
            <person name="Walter F."/>
            <person name="Albersmeier A."/>
            <person name="Kalinowski J."/>
            <person name="Ruckert C."/>
        </authorList>
    </citation>
    <scope>NUCLEOTIDE SEQUENCE</scope>
    <source>
        <strain evidence="2">CGMCC 1.12785</strain>
    </source>
</reference>
<protein>
    <recommendedName>
        <fullName evidence="1">LysR substrate-binding domain-containing protein</fullName>
    </recommendedName>
</protein>
<feature type="domain" description="LysR substrate-binding" evidence="1">
    <location>
        <begin position="3"/>
        <end position="188"/>
    </location>
</feature>
<dbReference type="GO" id="GO:0005829">
    <property type="term" value="C:cytosol"/>
    <property type="evidence" value="ECO:0007669"/>
    <property type="project" value="TreeGrafter"/>
</dbReference>
<evidence type="ECO:0000313" key="2">
    <source>
        <dbReference type="EMBL" id="GGA17142.1"/>
    </source>
</evidence>
<sequence length="206" mass="22067">MARVAVRLRTRYPAVRLRSVTVSNEEATRLVAEERVDLAATFSTRPAEGVRIEHAVYLPTYAIVAAGHHLAGRGQLGIAEALDHPCALLRGQSSQRELLVQAARNAGRELEPVLECDQHEALIEFARLGGGVAFGSTLTVPDAARRGLALAELTDPELRQRSAQLQTSPWRQLSPAQMDFLEIMSDELAAVASGPASGPSSEPAAS</sequence>
<name>A0A8J2TYX2_9MICO</name>
<dbReference type="Pfam" id="PF03466">
    <property type="entry name" value="LysR_substrate"/>
    <property type="match status" value="1"/>
</dbReference>
<organism evidence="2 3">
    <name type="scientific">Sediminivirga luteola</name>
    <dbReference type="NCBI Taxonomy" id="1774748"/>
    <lineage>
        <taxon>Bacteria</taxon>
        <taxon>Bacillati</taxon>
        <taxon>Actinomycetota</taxon>
        <taxon>Actinomycetes</taxon>
        <taxon>Micrococcales</taxon>
        <taxon>Brevibacteriaceae</taxon>
        <taxon>Sediminivirga</taxon>
    </lineage>
</organism>